<sequence length="280" mass="30323">MADSSTSAARVAPHVDDAGESVPQSPSSGRPVSHAPVEGDSVTDNTDGSVEDNPVVDNLAEDNLATEIVHGVPETVEVSRHPDPSIGDSDLSLADIGRRRSHPVQWSVYAVGVLTAIILPYWLGRMMAVRQTDWLISHMPPVTVEGVALVSWMVTVVMFSGLGLAIVESSRWLWRIVFAVGLAVEQLIAGVGLLKFDFWNSTYVIYGEHAQFANAANVGIMAAGFAVAIYAILFVGLLVLIPKRSRLNVLTRSWSSFILFFVIEVLAYLVVVFSGLLYVF</sequence>
<keyword evidence="4" id="KW-1185">Reference proteome</keyword>
<dbReference type="Proteomes" id="UP000029014">
    <property type="component" value="Unassembled WGS sequence"/>
</dbReference>
<dbReference type="AlphaFoldDB" id="A0A087BMC3"/>
<reference evidence="3 4" key="1">
    <citation type="submission" date="2014-03" db="EMBL/GenBank/DDBJ databases">
        <title>Genomics of Bifidobacteria.</title>
        <authorList>
            <person name="Ventura M."/>
            <person name="Milani C."/>
            <person name="Lugli G.A."/>
        </authorList>
    </citation>
    <scope>NUCLEOTIDE SEQUENCE [LARGE SCALE GENOMIC DNA]</scope>
    <source>
        <strain evidence="3 4">LMG 11592</strain>
    </source>
</reference>
<feature type="transmembrane region" description="Helical" evidence="2">
    <location>
        <begin position="253"/>
        <end position="279"/>
    </location>
</feature>
<feature type="transmembrane region" description="Helical" evidence="2">
    <location>
        <begin position="172"/>
        <end position="196"/>
    </location>
</feature>
<organism evidence="3 4">
    <name type="scientific">Bifidobacterium minimum</name>
    <dbReference type="NCBI Taxonomy" id="1693"/>
    <lineage>
        <taxon>Bacteria</taxon>
        <taxon>Bacillati</taxon>
        <taxon>Actinomycetota</taxon>
        <taxon>Actinomycetes</taxon>
        <taxon>Bifidobacteriales</taxon>
        <taxon>Bifidobacteriaceae</taxon>
        <taxon>Bifidobacterium</taxon>
    </lineage>
</organism>
<keyword evidence="2" id="KW-0812">Transmembrane</keyword>
<evidence type="ECO:0000256" key="1">
    <source>
        <dbReference type="SAM" id="MobiDB-lite"/>
    </source>
</evidence>
<dbReference type="EMBL" id="JGZD01000009">
    <property type="protein sequence ID" value="KFI72173.1"/>
    <property type="molecule type" value="Genomic_DNA"/>
</dbReference>
<feature type="region of interest" description="Disordered" evidence="1">
    <location>
        <begin position="1"/>
        <end position="54"/>
    </location>
</feature>
<keyword evidence="2" id="KW-0472">Membrane</keyword>
<protein>
    <submittedName>
        <fullName evidence="3">The export of O-antigen and teichoic acid related membrane protein</fullName>
    </submittedName>
</protein>
<evidence type="ECO:0000313" key="4">
    <source>
        <dbReference type="Proteomes" id="UP000029014"/>
    </source>
</evidence>
<dbReference type="eggNOG" id="ENOG5031VVT">
    <property type="taxonomic scope" value="Bacteria"/>
</dbReference>
<accession>A0A087BMC3</accession>
<keyword evidence="2" id="KW-1133">Transmembrane helix</keyword>
<name>A0A087BMC3_9BIFI</name>
<feature type="transmembrane region" description="Helical" evidence="2">
    <location>
        <begin position="216"/>
        <end position="241"/>
    </location>
</feature>
<evidence type="ECO:0000313" key="3">
    <source>
        <dbReference type="EMBL" id="KFI72173.1"/>
    </source>
</evidence>
<proteinExistence type="predicted"/>
<dbReference type="STRING" id="1693.BMIN_0062"/>
<feature type="transmembrane region" description="Helical" evidence="2">
    <location>
        <begin position="143"/>
        <end position="165"/>
    </location>
</feature>
<gene>
    <name evidence="3" type="ORF">BMIN_0062</name>
</gene>
<evidence type="ECO:0000256" key="2">
    <source>
        <dbReference type="SAM" id="Phobius"/>
    </source>
</evidence>
<feature type="transmembrane region" description="Helical" evidence="2">
    <location>
        <begin position="106"/>
        <end position="123"/>
    </location>
</feature>
<comment type="caution">
    <text evidence="3">The sequence shown here is derived from an EMBL/GenBank/DDBJ whole genome shotgun (WGS) entry which is preliminary data.</text>
</comment>